<evidence type="ECO:0000313" key="1">
    <source>
        <dbReference type="EMBL" id="KQK24367.1"/>
    </source>
</evidence>
<evidence type="ECO:0008006" key="3">
    <source>
        <dbReference type="Google" id="ProtNLM"/>
    </source>
</evidence>
<reference evidence="1 2" key="1">
    <citation type="submission" date="2015-10" db="EMBL/GenBank/DDBJ databases">
        <title>Chryseobacterium aquaticum genome.</title>
        <authorList>
            <person name="Newman J.D."/>
            <person name="Ferguson M.B."/>
            <person name="Miller J.R."/>
        </authorList>
    </citation>
    <scope>NUCLEOTIDE SEQUENCE [LARGE SCALE GENOMIC DNA]</scope>
    <source>
        <strain evidence="1 2">KCTC 12483</strain>
    </source>
</reference>
<protein>
    <recommendedName>
        <fullName evidence="3">Type VI secretion protein</fullName>
    </recommendedName>
</protein>
<keyword evidence="2" id="KW-1185">Reference proteome</keyword>
<accession>A0A0Q3HNG9</accession>
<organism evidence="1 2">
    <name type="scientific">Chryseobacterium aquaticum</name>
    <dbReference type="NCBI Taxonomy" id="452084"/>
    <lineage>
        <taxon>Bacteria</taxon>
        <taxon>Pseudomonadati</taxon>
        <taxon>Bacteroidota</taxon>
        <taxon>Flavobacteriia</taxon>
        <taxon>Flavobacteriales</taxon>
        <taxon>Weeksellaceae</taxon>
        <taxon>Chryseobacterium group</taxon>
        <taxon>Chryseobacterium</taxon>
    </lineage>
</organism>
<proteinExistence type="predicted"/>
<name>A0A0Q3HNG9_9FLAO</name>
<dbReference type="EMBL" id="LLYZ01000021">
    <property type="protein sequence ID" value="KQK24367.1"/>
    <property type="molecule type" value="Genomic_DNA"/>
</dbReference>
<evidence type="ECO:0000313" key="2">
    <source>
        <dbReference type="Proteomes" id="UP000051682"/>
    </source>
</evidence>
<comment type="caution">
    <text evidence="1">The sequence shown here is derived from an EMBL/GenBank/DDBJ whole genome shotgun (WGS) entry which is preliminary data.</text>
</comment>
<sequence length="150" mass="16678">MMLSNKGIGGNEVPLDANEAIAEIPQNRTLFAQKLTAEDPVKPELVEGLTTVEKVFEHYKPEIKVDFEDADGAVKMENLTFKNLGDFGTKGITGQSNFLTGLETEKDQYQKIVKQLKTNKILKAALEDPDAKKALQDTLQSLIKELEENK</sequence>
<dbReference type="STRING" id="452084.AR438_17210"/>
<dbReference type="AlphaFoldDB" id="A0A0Q3HNG9"/>
<gene>
    <name evidence="1" type="ORF">AR438_17210</name>
</gene>
<dbReference type="Proteomes" id="UP000051682">
    <property type="component" value="Unassembled WGS sequence"/>
</dbReference>